<name>A0A178W7F1_ARATH</name>
<evidence type="ECO:0000313" key="2">
    <source>
        <dbReference type="Proteomes" id="UP000078284"/>
    </source>
</evidence>
<gene>
    <name evidence="1" type="ordered locus">AXX17_At1g29510</name>
</gene>
<reference evidence="2" key="1">
    <citation type="journal article" date="2016" name="Proc. Natl. Acad. Sci. U.S.A.">
        <title>Chromosome-level assembly of Arabidopsis thaliana Ler reveals the extent of translocation and inversion polymorphisms.</title>
        <authorList>
            <person name="Zapata L."/>
            <person name="Ding J."/>
            <person name="Willing E.M."/>
            <person name="Hartwig B."/>
            <person name="Bezdan D."/>
            <person name="Jiao W.B."/>
            <person name="Patel V."/>
            <person name="Velikkakam James G."/>
            <person name="Koornneef M."/>
            <person name="Ossowski S."/>
            <person name="Schneeberger K."/>
        </authorList>
    </citation>
    <scope>NUCLEOTIDE SEQUENCE [LARGE SCALE GENOMIC DNA]</scope>
    <source>
        <strain evidence="2">cv. Landsberg erecta</strain>
    </source>
</reference>
<protein>
    <submittedName>
        <fullName evidence="1">Uncharacterized protein</fullName>
    </submittedName>
</protein>
<evidence type="ECO:0000313" key="1">
    <source>
        <dbReference type="EMBL" id="OAP14278.1"/>
    </source>
</evidence>
<sequence>MKNLVQEMIKAVKAVVKCGSFPTKRKIPFTSHAVASAARKVNVTLENIKEEKWSSKLTKDMTRRLQRCFII</sequence>
<proteinExistence type="predicted"/>
<dbReference type="AlphaFoldDB" id="A0A178W7F1"/>
<accession>A0A178W7F1</accession>
<organism evidence="1 2">
    <name type="scientific">Arabidopsis thaliana</name>
    <name type="common">Mouse-ear cress</name>
    <dbReference type="NCBI Taxonomy" id="3702"/>
    <lineage>
        <taxon>Eukaryota</taxon>
        <taxon>Viridiplantae</taxon>
        <taxon>Streptophyta</taxon>
        <taxon>Embryophyta</taxon>
        <taxon>Tracheophyta</taxon>
        <taxon>Spermatophyta</taxon>
        <taxon>Magnoliopsida</taxon>
        <taxon>eudicotyledons</taxon>
        <taxon>Gunneridae</taxon>
        <taxon>Pentapetalae</taxon>
        <taxon>rosids</taxon>
        <taxon>malvids</taxon>
        <taxon>Brassicales</taxon>
        <taxon>Brassicaceae</taxon>
        <taxon>Camelineae</taxon>
        <taxon>Arabidopsis</taxon>
    </lineage>
</organism>
<comment type="caution">
    <text evidence="1">The sequence shown here is derived from an EMBL/GenBank/DDBJ whole genome shotgun (WGS) entry which is preliminary data.</text>
</comment>
<dbReference type="Proteomes" id="UP000078284">
    <property type="component" value="Chromosome 1"/>
</dbReference>
<dbReference type="EMBL" id="LUHQ01000001">
    <property type="protein sequence ID" value="OAP14278.1"/>
    <property type="molecule type" value="Genomic_DNA"/>
</dbReference>